<dbReference type="EC" id="4.2.3.1" evidence="7 8"/>
<feature type="cross-link" description="Isoglutamyl lysine isopeptide (Lys-Gln) (interchain with Q-Cter in protein Pup)" evidence="11">
    <location>
        <position position="197"/>
    </location>
</feature>
<keyword evidence="14" id="KW-1185">Reference proteome</keyword>
<evidence type="ECO:0000256" key="9">
    <source>
        <dbReference type="PIRSR" id="PIRSR038945-1"/>
    </source>
</evidence>
<keyword evidence="4 8" id="KW-0663">Pyridoxal phosphate</keyword>
<gene>
    <name evidence="13" type="ORF">AS180_20300</name>
</gene>
<dbReference type="PANTHER" id="PTHR48078">
    <property type="entry name" value="THREONINE DEHYDRATASE, MITOCHONDRIAL-RELATED"/>
    <property type="match status" value="1"/>
</dbReference>
<dbReference type="Gene3D" id="3.40.50.1100">
    <property type="match status" value="2"/>
</dbReference>
<dbReference type="UniPathway" id="UPA00050">
    <property type="reaction ID" value="UER00065"/>
</dbReference>
<keyword evidence="8" id="KW-0791">Threonine biosynthesis</keyword>
<dbReference type="InterPro" id="IPR050147">
    <property type="entry name" value="Ser/Thr_Dehydratase"/>
</dbReference>
<feature type="domain" description="Tryptophan synthase beta chain-like PALP" evidence="12">
    <location>
        <begin position="78"/>
        <end position="380"/>
    </location>
</feature>
<evidence type="ECO:0000256" key="8">
    <source>
        <dbReference type="PIRNR" id="PIRNR038945"/>
    </source>
</evidence>
<dbReference type="CDD" id="cd01563">
    <property type="entry name" value="Thr-synth_1"/>
    <property type="match status" value="1"/>
</dbReference>
<keyword evidence="8" id="KW-0028">Amino-acid biosynthesis</keyword>
<comment type="function">
    <text evidence="8">Catalyzes the gamma-elimination of phosphate from L-phosphohomoserine and the beta-addition of water to produce L-threonine.</text>
</comment>
<dbReference type="GO" id="GO:0009088">
    <property type="term" value="P:threonine biosynthetic process"/>
    <property type="evidence" value="ECO:0007669"/>
    <property type="project" value="UniProtKB-UniRule"/>
</dbReference>
<comment type="cofactor">
    <cofactor evidence="1 8 9">
        <name>pyridoxal 5'-phosphate</name>
        <dbReference type="ChEBI" id="CHEBI:597326"/>
    </cofactor>
</comment>
<dbReference type="SUPFAM" id="SSF53686">
    <property type="entry name" value="Tryptophan synthase beta subunit-like PLP-dependent enzymes"/>
    <property type="match status" value="1"/>
</dbReference>
<dbReference type="GO" id="GO:0006567">
    <property type="term" value="P:L-threonine catabolic process"/>
    <property type="evidence" value="ECO:0007669"/>
    <property type="project" value="TreeGrafter"/>
</dbReference>
<dbReference type="InterPro" id="IPR026260">
    <property type="entry name" value="Thr_Synthase_bac/arc"/>
</dbReference>
<dbReference type="AlphaFoldDB" id="A0A0V8JGJ4"/>
<comment type="caution">
    <text evidence="13">The sequence shown here is derived from an EMBL/GenBank/DDBJ whole genome shotgun (WGS) entry which is preliminary data.</text>
</comment>
<dbReference type="Proteomes" id="UP000053681">
    <property type="component" value="Unassembled WGS sequence"/>
</dbReference>
<dbReference type="NCBIfam" id="TIGR00260">
    <property type="entry name" value="thrC"/>
    <property type="match status" value="1"/>
</dbReference>
<comment type="similarity">
    <text evidence="2 8">Belongs to the threonine synthase family.</text>
</comment>
<evidence type="ECO:0000256" key="1">
    <source>
        <dbReference type="ARBA" id="ARBA00001933"/>
    </source>
</evidence>
<dbReference type="GO" id="GO:0003941">
    <property type="term" value="F:L-serine ammonia-lyase activity"/>
    <property type="evidence" value="ECO:0007669"/>
    <property type="project" value="TreeGrafter"/>
</dbReference>
<evidence type="ECO:0000256" key="11">
    <source>
        <dbReference type="PIRSR" id="PIRSR038945-3"/>
    </source>
</evidence>
<dbReference type="GO" id="GO:0004794">
    <property type="term" value="F:threonine deaminase activity"/>
    <property type="evidence" value="ECO:0007669"/>
    <property type="project" value="TreeGrafter"/>
</dbReference>
<evidence type="ECO:0000256" key="6">
    <source>
        <dbReference type="ARBA" id="ARBA00049144"/>
    </source>
</evidence>
<dbReference type="GO" id="GO:0009097">
    <property type="term" value="P:isoleucine biosynthetic process"/>
    <property type="evidence" value="ECO:0007669"/>
    <property type="project" value="TreeGrafter"/>
</dbReference>
<dbReference type="InterPro" id="IPR001926">
    <property type="entry name" value="TrpB-like_PALP"/>
</dbReference>
<name>A0A0V8JGJ4_9BACI</name>
<evidence type="ECO:0000256" key="5">
    <source>
        <dbReference type="ARBA" id="ARBA00023239"/>
    </source>
</evidence>
<protein>
    <recommendedName>
        <fullName evidence="3 7">Threonine synthase</fullName>
        <ecNumber evidence="7 8">4.2.3.1</ecNumber>
    </recommendedName>
</protein>
<feature type="binding site" evidence="9">
    <location>
        <position position="141"/>
    </location>
    <ligand>
        <name>pyridoxal 5'-phosphate</name>
        <dbReference type="ChEBI" id="CHEBI:597326"/>
    </ligand>
</feature>
<organism evidence="13 14">
    <name type="scientific">Priestia veravalensis</name>
    <dbReference type="NCBI Taxonomy" id="1414648"/>
    <lineage>
        <taxon>Bacteria</taxon>
        <taxon>Bacillati</taxon>
        <taxon>Bacillota</taxon>
        <taxon>Bacilli</taxon>
        <taxon>Bacillales</taxon>
        <taxon>Bacillaceae</taxon>
        <taxon>Priestia</taxon>
    </lineage>
</organism>
<dbReference type="RefSeq" id="WP_061786510.1">
    <property type="nucleotide sequence ID" value="NZ_KQ758726.1"/>
</dbReference>
<evidence type="ECO:0000256" key="2">
    <source>
        <dbReference type="ARBA" id="ARBA00005517"/>
    </source>
</evidence>
<dbReference type="InterPro" id="IPR036052">
    <property type="entry name" value="TrpB-like_PALP_sf"/>
</dbReference>
<proteinExistence type="inferred from homology"/>
<evidence type="ECO:0000256" key="7">
    <source>
        <dbReference type="NCBIfam" id="TIGR00260"/>
    </source>
</evidence>
<comment type="catalytic activity">
    <reaction evidence="6 8">
        <text>O-phospho-L-homoserine + H2O = L-threonine + phosphate</text>
        <dbReference type="Rhea" id="RHEA:10840"/>
        <dbReference type="ChEBI" id="CHEBI:15377"/>
        <dbReference type="ChEBI" id="CHEBI:43474"/>
        <dbReference type="ChEBI" id="CHEBI:57590"/>
        <dbReference type="ChEBI" id="CHEBI:57926"/>
        <dbReference type="EC" id="4.2.3.1"/>
    </reaction>
</comment>
<dbReference type="GO" id="GO:0004795">
    <property type="term" value="F:threonine synthase activity"/>
    <property type="evidence" value="ECO:0007669"/>
    <property type="project" value="UniProtKB-UniRule"/>
</dbReference>
<sequence length="420" mass="46630">MKLVCIECGKSISYDNFSYYCECGGLFDIVQDFHNHDAERLKRLFNERLSERMTPYASGVWRYKELIFPELPEEFIVTKYEGNTGLYTHQLIQDYIGMRKIYLKAQSENPSGSFKDNGMTVAVSHGKSLGYKKFTCTSTGNTSSSLAMYASIGNSDSYIFVPNKDISMNKVLQTIAYGAHVFSIPGTYDDGIEFLEKYSEDLGLYVCNSINPFRIGGQKSIIYEIAQYLNWNLPDWIVVPGGALSNATALGKGLHDLFTLGLIDKLPRIAIIQAEGASPFHQMIDQKMKELIPDGSPYTRASALNIGNPPSWKKAKHALKETNGITASVSDTEILNAKAIIDRSGIGCEPASAATVAGLRKLVDQQKIDKDETALCILTGNILKDTDALKEYHSEDNMVATFKNTLQATSLDYKTIQNYI</sequence>
<feature type="binding site" evidence="9">
    <location>
        <position position="379"/>
    </location>
    <ligand>
        <name>pyridoxal 5'-phosphate</name>
        <dbReference type="ChEBI" id="CHEBI:597326"/>
    </ligand>
</feature>
<evidence type="ECO:0000256" key="10">
    <source>
        <dbReference type="PIRSR" id="PIRSR038945-2"/>
    </source>
</evidence>
<evidence type="ECO:0000259" key="12">
    <source>
        <dbReference type="Pfam" id="PF00291"/>
    </source>
</evidence>
<dbReference type="Pfam" id="PF00291">
    <property type="entry name" value="PALP"/>
    <property type="match status" value="1"/>
</dbReference>
<evidence type="ECO:0000256" key="4">
    <source>
        <dbReference type="ARBA" id="ARBA00022898"/>
    </source>
</evidence>
<evidence type="ECO:0000313" key="14">
    <source>
        <dbReference type="Proteomes" id="UP000053681"/>
    </source>
</evidence>
<dbReference type="PANTHER" id="PTHR48078:SF6">
    <property type="entry name" value="L-THREONINE DEHYDRATASE CATABOLIC TDCB"/>
    <property type="match status" value="1"/>
</dbReference>
<dbReference type="PIRSF" id="PIRSF038945">
    <property type="entry name" value="Thr_synthase"/>
    <property type="match status" value="1"/>
</dbReference>
<evidence type="ECO:0000256" key="3">
    <source>
        <dbReference type="ARBA" id="ARBA00018679"/>
    </source>
</evidence>
<dbReference type="GO" id="GO:0006565">
    <property type="term" value="P:L-serine catabolic process"/>
    <property type="evidence" value="ECO:0007669"/>
    <property type="project" value="TreeGrafter"/>
</dbReference>
<accession>A0A0V8JGJ4</accession>
<keyword evidence="5 8" id="KW-0456">Lyase</keyword>
<feature type="binding site" evidence="9">
    <location>
        <begin position="242"/>
        <end position="246"/>
    </location>
    <ligand>
        <name>pyridoxal 5'-phosphate</name>
        <dbReference type="ChEBI" id="CHEBI:597326"/>
    </ligand>
</feature>
<dbReference type="EMBL" id="LNQP01000112">
    <property type="protein sequence ID" value="KSU86133.1"/>
    <property type="molecule type" value="Genomic_DNA"/>
</dbReference>
<dbReference type="InterPro" id="IPR004450">
    <property type="entry name" value="Thr_synthase-like"/>
</dbReference>
<evidence type="ECO:0000313" key="13">
    <source>
        <dbReference type="EMBL" id="KSU86133.1"/>
    </source>
</evidence>
<reference evidence="13 14" key="1">
    <citation type="submission" date="2015-11" db="EMBL/GenBank/DDBJ databases">
        <title>Bacillus caseinolyticus sp nov.</title>
        <authorList>
            <person name="Dastager S.G."/>
            <person name="Mawlankar R."/>
        </authorList>
    </citation>
    <scope>NUCLEOTIDE SEQUENCE [LARGE SCALE GENOMIC DNA]</scope>
    <source>
        <strain evidence="13 14">SGD-V-76</strain>
    </source>
</reference>
<comment type="pathway">
    <text evidence="8">Amino-acid biosynthesis; L-threonine biosynthesis; L-threonine from L-aspartate: step 5/5.</text>
</comment>
<feature type="modified residue" description="N6-(pyridoxal phosphate)lysine" evidence="10">
    <location>
        <position position="115"/>
    </location>
</feature>